<evidence type="ECO:0000256" key="1">
    <source>
        <dbReference type="ARBA" id="ARBA00006817"/>
    </source>
</evidence>
<gene>
    <name evidence="3" type="ORF">GCM10017056_05610</name>
</gene>
<comment type="caution">
    <text evidence="3">The sequence shown here is derived from an EMBL/GenBank/DDBJ whole genome shotgun (WGS) entry which is preliminary data.</text>
</comment>
<protein>
    <submittedName>
        <fullName evidence="3">ATPase</fullName>
    </submittedName>
</protein>
<reference evidence="3" key="1">
    <citation type="journal article" date="2014" name="Int. J. Syst. Evol. Microbiol.">
        <title>Complete genome sequence of Corynebacterium casei LMG S-19264T (=DSM 44701T), isolated from a smear-ripened cheese.</title>
        <authorList>
            <consortium name="US DOE Joint Genome Institute (JGI-PGF)"/>
            <person name="Walter F."/>
            <person name="Albersmeier A."/>
            <person name="Kalinowski J."/>
            <person name="Ruckert C."/>
        </authorList>
    </citation>
    <scope>NUCLEOTIDE SEQUENCE</scope>
    <source>
        <strain evidence="3">KCTC 42650</strain>
    </source>
</reference>
<name>A0A8J3M4Y3_9RHOB</name>
<evidence type="ECO:0000313" key="3">
    <source>
        <dbReference type="EMBL" id="GHF36637.1"/>
    </source>
</evidence>
<dbReference type="Proteomes" id="UP000626220">
    <property type="component" value="Unassembled WGS sequence"/>
</dbReference>
<dbReference type="Pfam" id="PF08327">
    <property type="entry name" value="AHSA1"/>
    <property type="match status" value="1"/>
</dbReference>
<evidence type="ECO:0000259" key="2">
    <source>
        <dbReference type="Pfam" id="PF08327"/>
    </source>
</evidence>
<dbReference type="Gene3D" id="3.30.530.20">
    <property type="match status" value="1"/>
</dbReference>
<dbReference type="SUPFAM" id="SSF55961">
    <property type="entry name" value="Bet v1-like"/>
    <property type="match status" value="1"/>
</dbReference>
<proteinExistence type="inferred from homology"/>
<comment type="similarity">
    <text evidence="1">Belongs to the AHA1 family.</text>
</comment>
<dbReference type="CDD" id="cd08901">
    <property type="entry name" value="SRPBCC_CalC_Aha1-like_8"/>
    <property type="match status" value="1"/>
</dbReference>
<dbReference type="InterPro" id="IPR013538">
    <property type="entry name" value="ASHA1/2-like_C"/>
</dbReference>
<sequence>MELKFTVAGRIAKPVEEVFEAVVAPDRLSNYFTTGGARGRLETGAEVTWDFHDFPGAFPVLVQEVIPNEKIVLQWEADGESATWTTVTMEFSRLDDGRTLVRINEFGWPETDAGLTSCLGNCEGWTGMLCAMKAWLEHGINLRNGFYK</sequence>
<dbReference type="RefSeq" id="WP_189678510.1">
    <property type="nucleotide sequence ID" value="NZ_BNCJ01000001.1"/>
</dbReference>
<organism evidence="3 4">
    <name type="scientific">Seohaeicola zhoushanensis</name>
    <dbReference type="NCBI Taxonomy" id="1569283"/>
    <lineage>
        <taxon>Bacteria</taxon>
        <taxon>Pseudomonadati</taxon>
        <taxon>Pseudomonadota</taxon>
        <taxon>Alphaproteobacteria</taxon>
        <taxon>Rhodobacterales</taxon>
        <taxon>Roseobacteraceae</taxon>
        <taxon>Seohaeicola</taxon>
    </lineage>
</organism>
<dbReference type="InterPro" id="IPR023393">
    <property type="entry name" value="START-like_dom_sf"/>
</dbReference>
<dbReference type="EMBL" id="BNCJ01000001">
    <property type="protein sequence ID" value="GHF36637.1"/>
    <property type="molecule type" value="Genomic_DNA"/>
</dbReference>
<dbReference type="AlphaFoldDB" id="A0A8J3M4Y3"/>
<evidence type="ECO:0000313" key="4">
    <source>
        <dbReference type="Proteomes" id="UP000626220"/>
    </source>
</evidence>
<reference evidence="3" key="2">
    <citation type="submission" date="2020-09" db="EMBL/GenBank/DDBJ databases">
        <authorList>
            <person name="Sun Q."/>
            <person name="Kim S."/>
        </authorList>
    </citation>
    <scope>NUCLEOTIDE SEQUENCE</scope>
    <source>
        <strain evidence="3">KCTC 42650</strain>
    </source>
</reference>
<accession>A0A8J3M4Y3</accession>
<keyword evidence="4" id="KW-1185">Reference proteome</keyword>
<feature type="domain" description="Activator of Hsp90 ATPase homologue 1/2-like C-terminal" evidence="2">
    <location>
        <begin position="14"/>
        <end position="136"/>
    </location>
</feature>